<accession>A0AAV9AS91</accession>
<dbReference type="EMBL" id="JAUJYN010000007">
    <property type="protein sequence ID" value="KAK1267027.1"/>
    <property type="molecule type" value="Genomic_DNA"/>
</dbReference>
<dbReference type="AlphaFoldDB" id="A0AAV9AS91"/>
<keyword evidence="2" id="KW-1185">Reference proteome</keyword>
<reference evidence="1" key="1">
    <citation type="journal article" date="2023" name="Nat. Commun.">
        <title>Diploid and tetraploid genomes of Acorus and the evolution of monocots.</title>
        <authorList>
            <person name="Ma L."/>
            <person name="Liu K.W."/>
            <person name="Li Z."/>
            <person name="Hsiao Y.Y."/>
            <person name="Qi Y."/>
            <person name="Fu T."/>
            <person name="Tang G.D."/>
            <person name="Zhang D."/>
            <person name="Sun W.H."/>
            <person name="Liu D.K."/>
            <person name="Li Y."/>
            <person name="Chen G.Z."/>
            <person name="Liu X.D."/>
            <person name="Liao X.Y."/>
            <person name="Jiang Y.T."/>
            <person name="Yu X."/>
            <person name="Hao Y."/>
            <person name="Huang J."/>
            <person name="Zhao X.W."/>
            <person name="Ke S."/>
            <person name="Chen Y.Y."/>
            <person name="Wu W.L."/>
            <person name="Hsu J.L."/>
            <person name="Lin Y.F."/>
            <person name="Huang M.D."/>
            <person name="Li C.Y."/>
            <person name="Huang L."/>
            <person name="Wang Z.W."/>
            <person name="Zhao X."/>
            <person name="Zhong W.Y."/>
            <person name="Peng D.H."/>
            <person name="Ahmad S."/>
            <person name="Lan S."/>
            <person name="Zhang J.S."/>
            <person name="Tsai W.C."/>
            <person name="Van de Peer Y."/>
            <person name="Liu Z.J."/>
        </authorList>
    </citation>
    <scope>NUCLEOTIDE SEQUENCE</scope>
    <source>
        <strain evidence="1">SCP</strain>
    </source>
</reference>
<organism evidence="1 2">
    <name type="scientific">Acorus gramineus</name>
    <name type="common">Dwarf sweet flag</name>
    <dbReference type="NCBI Taxonomy" id="55184"/>
    <lineage>
        <taxon>Eukaryota</taxon>
        <taxon>Viridiplantae</taxon>
        <taxon>Streptophyta</taxon>
        <taxon>Embryophyta</taxon>
        <taxon>Tracheophyta</taxon>
        <taxon>Spermatophyta</taxon>
        <taxon>Magnoliopsida</taxon>
        <taxon>Liliopsida</taxon>
        <taxon>Acoraceae</taxon>
        <taxon>Acorus</taxon>
    </lineage>
</organism>
<protein>
    <recommendedName>
        <fullName evidence="3">Serine-threonine/tyrosine-protein kinase catalytic domain-containing protein</fullName>
    </recommendedName>
</protein>
<proteinExistence type="predicted"/>
<evidence type="ECO:0000313" key="1">
    <source>
        <dbReference type="EMBL" id="KAK1267027.1"/>
    </source>
</evidence>
<reference evidence="1" key="2">
    <citation type="submission" date="2023-06" db="EMBL/GenBank/DDBJ databases">
        <authorList>
            <person name="Ma L."/>
            <person name="Liu K.-W."/>
            <person name="Li Z."/>
            <person name="Hsiao Y.-Y."/>
            <person name="Qi Y."/>
            <person name="Fu T."/>
            <person name="Tang G."/>
            <person name="Zhang D."/>
            <person name="Sun W.-H."/>
            <person name="Liu D.-K."/>
            <person name="Li Y."/>
            <person name="Chen G.-Z."/>
            <person name="Liu X.-D."/>
            <person name="Liao X.-Y."/>
            <person name="Jiang Y.-T."/>
            <person name="Yu X."/>
            <person name="Hao Y."/>
            <person name="Huang J."/>
            <person name="Zhao X.-W."/>
            <person name="Ke S."/>
            <person name="Chen Y.-Y."/>
            <person name="Wu W.-L."/>
            <person name="Hsu J.-L."/>
            <person name="Lin Y.-F."/>
            <person name="Huang M.-D."/>
            <person name="Li C.-Y."/>
            <person name="Huang L."/>
            <person name="Wang Z.-W."/>
            <person name="Zhao X."/>
            <person name="Zhong W.-Y."/>
            <person name="Peng D.-H."/>
            <person name="Ahmad S."/>
            <person name="Lan S."/>
            <person name="Zhang J.-S."/>
            <person name="Tsai W.-C."/>
            <person name="Van De Peer Y."/>
            <person name="Liu Z.-J."/>
        </authorList>
    </citation>
    <scope>NUCLEOTIDE SEQUENCE</scope>
    <source>
        <strain evidence="1">SCP</strain>
        <tissue evidence="1">Leaves</tissue>
    </source>
</reference>
<gene>
    <name evidence="1" type="ORF">QJS04_geneDACA000309</name>
</gene>
<sequence>MHHVRPARHEFLSELSAITAIQHINFVRLLSYCTSGTSSCSTPTAGAFPGAWAAIDDGDSTGILGEPRVRSRGDEGDLHVVLVKAQVESDDKFISPEK</sequence>
<name>A0AAV9AS91_ACOGR</name>
<evidence type="ECO:0000313" key="2">
    <source>
        <dbReference type="Proteomes" id="UP001179952"/>
    </source>
</evidence>
<dbReference type="Proteomes" id="UP001179952">
    <property type="component" value="Unassembled WGS sequence"/>
</dbReference>
<comment type="caution">
    <text evidence="1">The sequence shown here is derived from an EMBL/GenBank/DDBJ whole genome shotgun (WGS) entry which is preliminary data.</text>
</comment>
<evidence type="ECO:0008006" key="3">
    <source>
        <dbReference type="Google" id="ProtNLM"/>
    </source>
</evidence>